<keyword evidence="4" id="KW-1185">Reference proteome</keyword>
<dbReference type="EMBL" id="JBHTJN010000009">
    <property type="protein sequence ID" value="MFD0966091.1"/>
    <property type="molecule type" value="Genomic_DNA"/>
</dbReference>
<feature type="transmembrane region" description="Helical" evidence="1">
    <location>
        <begin position="37"/>
        <end position="57"/>
    </location>
</feature>
<evidence type="ECO:0000313" key="4">
    <source>
        <dbReference type="Proteomes" id="UP001596996"/>
    </source>
</evidence>
<keyword evidence="1" id="KW-0812">Transmembrane</keyword>
<feature type="domain" description="Cytochrome c assembly protein" evidence="2">
    <location>
        <begin position="42"/>
        <end position="265"/>
    </location>
</feature>
<evidence type="ECO:0000313" key="3">
    <source>
        <dbReference type="EMBL" id="MFD0966091.1"/>
    </source>
</evidence>
<reference evidence="4" key="1">
    <citation type="journal article" date="2019" name="Int. J. Syst. Evol. Microbiol.">
        <title>The Global Catalogue of Microorganisms (GCM) 10K type strain sequencing project: providing services to taxonomists for standard genome sequencing and annotation.</title>
        <authorList>
            <consortium name="The Broad Institute Genomics Platform"/>
            <consortium name="The Broad Institute Genome Sequencing Center for Infectious Disease"/>
            <person name="Wu L."/>
            <person name="Ma J."/>
        </authorList>
    </citation>
    <scope>NUCLEOTIDE SEQUENCE [LARGE SCALE GENOMIC DNA]</scope>
    <source>
        <strain evidence="4">CCUG 61707</strain>
    </source>
</reference>
<feature type="transmembrane region" description="Helical" evidence="1">
    <location>
        <begin position="127"/>
        <end position="156"/>
    </location>
</feature>
<proteinExistence type="predicted"/>
<feature type="transmembrane region" description="Helical" evidence="1">
    <location>
        <begin position="69"/>
        <end position="89"/>
    </location>
</feature>
<feature type="transmembrane region" description="Helical" evidence="1">
    <location>
        <begin position="216"/>
        <end position="235"/>
    </location>
</feature>
<keyword evidence="1" id="KW-1133">Transmembrane helix</keyword>
<dbReference type="RefSeq" id="WP_380819813.1">
    <property type="nucleotide sequence ID" value="NZ_JBHTJN010000009.1"/>
</dbReference>
<dbReference type="Pfam" id="PF01578">
    <property type="entry name" value="Cytochrom_C_asm"/>
    <property type="match status" value="1"/>
</dbReference>
<name>A0ABW3I832_9PAST</name>
<gene>
    <name evidence="3" type="ORF">ACFQ02_04390</name>
</gene>
<organism evidence="3 4">
    <name type="scientific">Seminibacterium arietis</name>
    <dbReference type="NCBI Taxonomy" id="1173502"/>
    <lineage>
        <taxon>Bacteria</taxon>
        <taxon>Pseudomonadati</taxon>
        <taxon>Pseudomonadota</taxon>
        <taxon>Gammaproteobacteria</taxon>
        <taxon>Pasteurellales</taxon>
        <taxon>Pasteurellaceae</taxon>
        <taxon>Seminibacterium</taxon>
    </lineage>
</organism>
<feature type="transmembrane region" description="Helical" evidence="1">
    <location>
        <begin position="96"/>
        <end position="115"/>
    </location>
</feature>
<feature type="transmembrane region" description="Helical" evidence="1">
    <location>
        <begin position="242"/>
        <end position="260"/>
    </location>
</feature>
<accession>A0ABW3I832</accession>
<comment type="caution">
    <text evidence="3">The sequence shown here is derived from an EMBL/GenBank/DDBJ whole genome shotgun (WGS) entry which is preliminary data.</text>
</comment>
<dbReference type="InterPro" id="IPR002541">
    <property type="entry name" value="Cyt_c_assembly"/>
</dbReference>
<feature type="transmembrane region" description="Helical" evidence="1">
    <location>
        <begin position="6"/>
        <end position="25"/>
    </location>
</feature>
<protein>
    <submittedName>
        <fullName evidence="3">Inner membrane protein YpjD</fullName>
    </submittedName>
</protein>
<sequence length="267" mass="30583">MWCAIVAIILYLSSILCISPILLKTQLNEKSKTNKNLFFLTALIAIIFHFLSLNSLFSQLFTESPFSLAEIGSLISLIMAFLATVAMYFKVKTLWLLIPIVYCFAVINLILQTVLATNINSLLVQDIGLFIHVGLALFAYALCFMTMLYAIQLFWLDRNLKRKKLSFSPVIPPLMTVERHFFRLMITGEFLLTLALISGCIYFPNFMEEQNIQKATFSFLAWLVFAFALAGHWKLNWRGKKMIIYSISAMILLTIAYFGSRMMFEVV</sequence>
<dbReference type="PANTHER" id="PTHR38034">
    <property type="entry name" value="INNER MEMBRANE PROTEIN YPJD"/>
    <property type="match status" value="1"/>
</dbReference>
<dbReference type="PANTHER" id="PTHR38034:SF1">
    <property type="entry name" value="INNER MEMBRANE PROTEIN YPJD"/>
    <property type="match status" value="1"/>
</dbReference>
<evidence type="ECO:0000259" key="2">
    <source>
        <dbReference type="Pfam" id="PF01578"/>
    </source>
</evidence>
<dbReference type="Proteomes" id="UP001596996">
    <property type="component" value="Unassembled WGS sequence"/>
</dbReference>
<evidence type="ECO:0000256" key="1">
    <source>
        <dbReference type="SAM" id="Phobius"/>
    </source>
</evidence>
<feature type="transmembrane region" description="Helical" evidence="1">
    <location>
        <begin position="181"/>
        <end position="204"/>
    </location>
</feature>
<dbReference type="InterPro" id="IPR052372">
    <property type="entry name" value="YpjD/HemX"/>
</dbReference>
<keyword evidence="1" id="KW-0472">Membrane</keyword>